<comment type="caution">
    <text evidence="2">The sequence shown here is derived from an EMBL/GenBank/DDBJ whole genome shotgun (WGS) entry which is preliminary data.</text>
</comment>
<name>A0A6A0ABT9_HAELA</name>
<dbReference type="EMBL" id="BLLF01004825">
    <property type="protein sequence ID" value="GFH30310.1"/>
    <property type="molecule type" value="Genomic_DNA"/>
</dbReference>
<proteinExistence type="predicted"/>
<dbReference type="Gene3D" id="1.20.120.1240">
    <property type="entry name" value="Dynamin, middle domain"/>
    <property type="match status" value="1"/>
</dbReference>
<evidence type="ECO:0000313" key="3">
    <source>
        <dbReference type="Proteomes" id="UP000485058"/>
    </source>
</evidence>
<accession>A0A6A0ABT9</accession>
<protein>
    <recommendedName>
        <fullName evidence="1">GED domain-containing protein</fullName>
    </recommendedName>
</protein>
<dbReference type="InterPro" id="IPR020850">
    <property type="entry name" value="GED_dom"/>
</dbReference>
<feature type="domain" description="GED" evidence="1">
    <location>
        <begin position="43"/>
        <end position="152"/>
    </location>
</feature>
<feature type="non-terminal residue" evidence="2">
    <location>
        <position position="1"/>
    </location>
</feature>
<dbReference type="PROSITE" id="PS51388">
    <property type="entry name" value="GED"/>
    <property type="match status" value="1"/>
</dbReference>
<organism evidence="2 3">
    <name type="scientific">Haematococcus lacustris</name>
    <name type="common">Green alga</name>
    <name type="synonym">Haematococcus pluvialis</name>
    <dbReference type="NCBI Taxonomy" id="44745"/>
    <lineage>
        <taxon>Eukaryota</taxon>
        <taxon>Viridiplantae</taxon>
        <taxon>Chlorophyta</taxon>
        <taxon>core chlorophytes</taxon>
        <taxon>Chlorophyceae</taxon>
        <taxon>CS clade</taxon>
        <taxon>Chlamydomonadales</taxon>
        <taxon>Haematococcaceae</taxon>
        <taxon>Haematococcus</taxon>
    </lineage>
</organism>
<sequence>MELQKLLDMEGGYPITKNDHYFTSCKAVFLQQLMATLKKEITALDVMATTLAYYKVTSKRFVDYSLLVMRACLQQALADDFQAYMDREMNKMAGFSEGLGRSMQQHWSWSEPVLSLLEEEPAAARLRQHLQGREEKLVALEQLLAEHDLPHAADEPTLK</sequence>
<dbReference type="AlphaFoldDB" id="A0A6A0ABT9"/>
<reference evidence="2 3" key="1">
    <citation type="submission" date="2020-02" db="EMBL/GenBank/DDBJ databases">
        <title>Draft genome sequence of Haematococcus lacustris strain NIES-144.</title>
        <authorList>
            <person name="Morimoto D."/>
            <person name="Nakagawa S."/>
            <person name="Yoshida T."/>
            <person name="Sawayama S."/>
        </authorList>
    </citation>
    <scope>NUCLEOTIDE SEQUENCE [LARGE SCALE GENOMIC DNA]</scope>
    <source>
        <strain evidence="2 3">NIES-144</strain>
    </source>
</reference>
<feature type="non-terminal residue" evidence="2">
    <location>
        <position position="159"/>
    </location>
</feature>
<dbReference type="Proteomes" id="UP000485058">
    <property type="component" value="Unassembled WGS sequence"/>
</dbReference>
<evidence type="ECO:0000313" key="2">
    <source>
        <dbReference type="EMBL" id="GFH30310.1"/>
    </source>
</evidence>
<evidence type="ECO:0000259" key="1">
    <source>
        <dbReference type="PROSITE" id="PS51388"/>
    </source>
</evidence>
<keyword evidence="3" id="KW-1185">Reference proteome</keyword>
<gene>
    <name evidence="2" type="ORF">HaLaN_29140</name>
</gene>